<dbReference type="Gene3D" id="1.10.287.1490">
    <property type="match status" value="1"/>
</dbReference>
<feature type="domain" description="SMC hinge" evidence="9">
    <location>
        <begin position="515"/>
        <end position="768"/>
    </location>
</feature>
<dbReference type="GO" id="GO:0005524">
    <property type="term" value="F:ATP binding"/>
    <property type="evidence" value="ECO:0007669"/>
    <property type="project" value="UniProtKB-UniRule"/>
</dbReference>
<feature type="region of interest" description="Disordered" evidence="8">
    <location>
        <begin position="1087"/>
        <end position="1111"/>
    </location>
</feature>
<keyword evidence="3 7" id="KW-0547">Nucleotide-binding</keyword>
<evidence type="ECO:0000256" key="4">
    <source>
        <dbReference type="ARBA" id="ARBA00022840"/>
    </source>
</evidence>
<dbReference type="PIRSF" id="PIRSF005719">
    <property type="entry name" value="SMC"/>
    <property type="match status" value="1"/>
</dbReference>
<keyword evidence="5 7" id="KW-0175">Coiled coil</keyword>
<evidence type="ECO:0000259" key="9">
    <source>
        <dbReference type="SMART" id="SM00968"/>
    </source>
</evidence>
<comment type="subunit">
    <text evidence="7">Homodimer.</text>
</comment>
<reference evidence="10 11" key="4">
    <citation type="journal article" date="2020" name="Sci. Rep.">
        <title>beta-carboline chemical signals induce reveromycin production through a LuxR family regulator in Streptomyces sp. SN-593.</title>
        <authorList>
            <person name="Panthee S."/>
            <person name="Kito N."/>
            <person name="Hayashi T."/>
            <person name="Shimizu T."/>
            <person name="Ishikawa J."/>
            <person name="Hamamoto H."/>
            <person name="Osada H."/>
            <person name="Takahashi S."/>
        </authorList>
    </citation>
    <scope>NUCLEOTIDE SEQUENCE [LARGE SCALE GENOMIC DNA]</scope>
    <source>
        <strain evidence="10 11">SN-593</strain>
    </source>
</reference>
<dbReference type="GO" id="GO:0007059">
    <property type="term" value="P:chromosome segregation"/>
    <property type="evidence" value="ECO:0007669"/>
    <property type="project" value="UniProtKB-UniRule"/>
</dbReference>
<feature type="region of interest" description="Disordered" evidence="8">
    <location>
        <begin position="834"/>
        <end position="855"/>
    </location>
</feature>
<feature type="coiled-coil region" evidence="7">
    <location>
        <begin position="1116"/>
        <end position="1178"/>
    </location>
</feature>
<reference evidence="10 11" key="3">
    <citation type="journal article" date="2011" name="Nat. Chem. Biol.">
        <title>Reveromycin A biosynthesis uses RevG and RevJ for stereospecific spiroacetal formation.</title>
        <authorList>
            <person name="Takahashi S."/>
            <person name="Toyoda A."/>
            <person name="Sekiyama Y."/>
            <person name="Takagi H."/>
            <person name="Nogawa T."/>
            <person name="Uramoto M."/>
            <person name="Suzuki R."/>
            <person name="Koshino H."/>
            <person name="Kumano T."/>
            <person name="Panthee S."/>
            <person name="Dairi T."/>
            <person name="Ishikawa J."/>
            <person name="Ikeda H."/>
            <person name="Sakaki Y."/>
            <person name="Osada H."/>
        </authorList>
    </citation>
    <scope>NUCLEOTIDE SEQUENCE [LARGE SCALE GENOMIC DNA]</scope>
    <source>
        <strain evidence="10 11">SN-593</strain>
    </source>
</reference>
<evidence type="ECO:0000313" key="11">
    <source>
        <dbReference type="Proteomes" id="UP000595703"/>
    </source>
</evidence>
<feature type="compositionally biased region" description="Low complexity" evidence="8">
    <location>
        <begin position="641"/>
        <end position="656"/>
    </location>
</feature>
<dbReference type="SUPFAM" id="SSF75553">
    <property type="entry name" value="Smc hinge domain"/>
    <property type="match status" value="2"/>
</dbReference>
<evidence type="ECO:0000256" key="8">
    <source>
        <dbReference type="SAM" id="MobiDB-lite"/>
    </source>
</evidence>
<feature type="compositionally biased region" description="Low complexity" evidence="8">
    <location>
        <begin position="602"/>
        <end position="620"/>
    </location>
</feature>
<dbReference type="Gene3D" id="3.30.70.1620">
    <property type="match status" value="1"/>
</dbReference>
<dbReference type="InterPro" id="IPR036277">
    <property type="entry name" value="SMC_hinge_sf"/>
</dbReference>
<keyword evidence="4 7" id="KW-0067">ATP-binding</keyword>
<organism evidence="10 11">
    <name type="scientific">Actinacidiphila reveromycinica</name>
    <dbReference type="NCBI Taxonomy" id="659352"/>
    <lineage>
        <taxon>Bacteria</taxon>
        <taxon>Bacillati</taxon>
        <taxon>Actinomycetota</taxon>
        <taxon>Actinomycetes</taxon>
        <taxon>Kitasatosporales</taxon>
        <taxon>Streptomycetaceae</taxon>
        <taxon>Actinacidiphila</taxon>
    </lineage>
</organism>
<dbReference type="PANTHER" id="PTHR43977">
    <property type="entry name" value="STRUCTURAL MAINTENANCE OF CHROMOSOMES PROTEIN 3"/>
    <property type="match status" value="1"/>
</dbReference>
<dbReference type="FunFam" id="3.40.50.300:FF:000901">
    <property type="entry name" value="Chromosome partition protein Smc"/>
    <property type="match status" value="1"/>
</dbReference>
<evidence type="ECO:0000313" key="10">
    <source>
        <dbReference type="EMBL" id="BBB00443.1"/>
    </source>
</evidence>
<sequence length="1339" mass="141783">MHLKSLTLRGFKSFASATTLRFEPGITCVVGPNGSGKSNVVDALSWVMGEQGAKSLRGGKMEDVIFAGTTGRPPLGRAEVSLTIDNTDGVLPIEYAEVTITRIMFRNGGSEYQLNGDTCRLLDIQELLSDSGIGREMHVIVGQGQLDSVLHADPMSRRAFIEEAAGVLKHRKRKEKALRKLDAMQANLARVTDLTAELRRQLKPLGRQAQVARRAAVIQADLRDARLRLLADDLVTLREALRAEVADEAALKERRDAVETELAAAVRREAHLEEQVRALTPRVNDAQATWYALSQLTERVRGTIGLAEQRHRHATGQPAEERRGREPEDMEREAARIREQEAELVEALDAAEHALEDTVAHRAELEHRLAEEENRLRVAARAVADRREGLARLNAQVNAARSKAGSAEAEIGRLSAARDEARDRAESAQGEYEELRAQVEGLDADDTELEARFEAARSAQAAADDEFSAAREAATTAERRRAAVAARRDALAPSLRRKDGTGALLARAGTPDGLDGVLGSAAELLQVTPGFEVPLAAALGVAADAVAVSGPAAAAEALRLLRKEDGGRAALLLARPSGAAATAPVAGGPAAGSATESAGQAAGAAAQAAGGPAPSGRGAADPVLPGQSAGERDRAEHGSVPGQADGAGSAAGSAEPGDGRTAYGAEAGEVPSGAGAGAGAGTGAGADAAAGAAATAASAGPGAAADRTAAALAAPGVPSPRPEGAGLPPQARHAVELVDGDADLLPAVRRLLHGFVVVPTLEDAEALVTRCPELTAVTAEGDVLAAHMAQGGSAKAPSVLEVQAQVDEASAELERLAGECAELAERQQAAKERRAAAAGEVDDLGRRRRAAEKAKSSVAQQLGRYGGQARAAAGEADRAAAAVGRAEEALAAAREELEELSYRLSEAQEEPGEEEPDTFARDRLAADGANARQTEMEARLQVRTHEERVKGLAGRADGLDRAARAERETRARAERRRARLAYEASVAAAVVSGARGLLACVQVSLGRAEAERVAAEQARAGREAELGTERRRGRELKSELDRLTGDVHKGEVLGAEKRLRIEQLEAKALEEHGMEPAGLVAEYGPELPVPPSPPAEGEVLPEDPEHPRNQPVPYVRAEQEKRLRAAERAYAQLGKVNPLALEEFAALEERHKFLTEQLEDLRRTRADLLQVVKDVDERVEQVFTAAFHDTAREFEGVFSRLFPGGEGRLLLTDPDNMLTTGVEVEARPPGKKVKRLSLLSGGERSLTAVAMLVSIFKARPSPFYVMDEVEAALDDTNLQRLIRIMEELQESSQLIVITHQKRTMEVADALYGVSMQGDGVSKVISQRLRDGKRTAAHAG</sequence>
<evidence type="ECO:0000256" key="6">
    <source>
        <dbReference type="ARBA" id="ARBA00023125"/>
    </source>
</evidence>
<comment type="subcellular location">
    <subcellularLocation>
        <location evidence="1 7">Cytoplasm</location>
    </subcellularLocation>
</comment>
<comment type="similarity">
    <text evidence="7">Belongs to the SMC family.</text>
</comment>
<dbReference type="GO" id="GO:0007062">
    <property type="term" value="P:sister chromatid cohesion"/>
    <property type="evidence" value="ECO:0007669"/>
    <property type="project" value="InterPro"/>
</dbReference>
<dbReference type="Pfam" id="PF06470">
    <property type="entry name" value="SMC_hinge"/>
    <property type="match status" value="1"/>
</dbReference>
<dbReference type="InterPro" id="IPR010935">
    <property type="entry name" value="SMC_hinge"/>
</dbReference>
<evidence type="ECO:0000256" key="5">
    <source>
        <dbReference type="ARBA" id="ARBA00023054"/>
    </source>
</evidence>
<evidence type="ECO:0000256" key="1">
    <source>
        <dbReference type="ARBA" id="ARBA00004496"/>
    </source>
</evidence>
<comment type="domain">
    <text evidence="7">Contains large globular domains required for ATP hydrolysis at each terminus and a third globular domain forming a flexible hinge near the middle of the molecule. These domains are separated by coiled-coil structures.</text>
</comment>
<protein>
    <recommendedName>
        <fullName evidence="7">Chromosome partition protein Smc</fullName>
    </recommendedName>
</protein>
<dbReference type="SMART" id="SM00968">
    <property type="entry name" value="SMC_hinge"/>
    <property type="match status" value="1"/>
</dbReference>
<dbReference type="Proteomes" id="UP000595703">
    <property type="component" value="Chromosome"/>
</dbReference>
<dbReference type="GO" id="GO:0005737">
    <property type="term" value="C:cytoplasm"/>
    <property type="evidence" value="ECO:0007669"/>
    <property type="project" value="UniProtKB-SubCell"/>
</dbReference>
<feature type="region of interest" description="Disordered" evidence="8">
    <location>
        <begin position="307"/>
        <end position="334"/>
    </location>
</feature>
<dbReference type="EMBL" id="AP018365">
    <property type="protein sequence ID" value="BBB00443.1"/>
    <property type="molecule type" value="Genomic_DNA"/>
</dbReference>
<feature type="binding site" evidence="7">
    <location>
        <begin position="32"/>
        <end position="39"/>
    </location>
    <ligand>
        <name>ATP</name>
        <dbReference type="ChEBI" id="CHEBI:30616"/>
    </ligand>
</feature>
<dbReference type="FunFam" id="3.40.50.300:FF:000984">
    <property type="entry name" value="Chromosome partition protein Smc"/>
    <property type="match status" value="1"/>
</dbReference>
<gene>
    <name evidence="7" type="primary">smc</name>
    <name evidence="10" type="ORF">RVR_7508</name>
</gene>
<feature type="coiled-coil region" evidence="7">
    <location>
        <begin position="799"/>
        <end position="833"/>
    </location>
</feature>
<comment type="function">
    <text evidence="7">Required for chromosome condensation and partitioning.</text>
</comment>
<dbReference type="CDD" id="cd03278">
    <property type="entry name" value="ABC_SMC_barmotin"/>
    <property type="match status" value="2"/>
</dbReference>
<dbReference type="RefSeq" id="WP_202236442.1">
    <property type="nucleotide sequence ID" value="NZ_AP018365.1"/>
</dbReference>
<dbReference type="SUPFAM" id="SSF52540">
    <property type="entry name" value="P-loop containing nucleoside triphosphate hydrolases"/>
    <property type="match status" value="1"/>
</dbReference>
<dbReference type="GO" id="GO:0006260">
    <property type="term" value="P:DNA replication"/>
    <property type="evidence" value="ECO:0007669"/>
    <property type="project" value="UniProtKB-UniRule"/>
</dbReference>
<evidence type="ECO:0000256" key="7">
    <source>
        <dbReference type="HAMAP-Rule" id="MF_01894"/>
    </source>
</evidence>
<dbReference type="InterPro" id="IPR003395">
    <property type="entry name" value="RecF/RecN/SMC_N"/>
</dbReference>
<dbReference type="GO" id="GO:0005694">
    <property type="term" value="C:chromosome"/>
    <property type="evidence" value="ECO:0007669"/>
    <property type="project" value="InterPro"/>
</dbReference>
<keyword evidence="11" id="KW-1185">Reference proteome</keyword>
<dbReference type="Gene3D" id="3.40.50.300">
    <property type="entry name" value="P-loop containing nucleotide triphosphate hydrolases"/>
    <property type="match status" value="2"/>
</dbReference>
<proteinExistence type="inferred from homology"/>
<keyword evidence="6 7" id="KW-0238">DNA-binding</keyword>
<dbReference type="InterPro" id="IPR011890">
    <property type="entry name" value="SMC_prok"/>
</dbReference>
<feature type="region of interest" description="Disordered" evidence="8">
    <location>
        <begin position="602"/>
        <end position="668"/>
    </location>
</feature>
<evidence type="ECO:0000256" key="2">
    <source>
        <dbReference type="ARBA" id="ARBA00022490"/>
    </source>
</evidence>
<evidence type="ECO:0000256" key="3">
    <source>
        <dbReference type="ARBA" id="ARBA00022741"/>
    </source>
</evidence>
<dbReference type="KEGG" id="arev:RVR_7508"/>
<reference evidence="10 11" key="1">
    <citation type="journal article" date="2010" name="J. Bacteriol.">
        <title>Biochemical characterization of a novel indole prenyltransferase from Streptomyces sp. SN-593.</title>
        <authorList>
            <person name="Takahashi S."/>
            <person name="Takagi H."/>
            <person name="Toyoda A."/>
            <person name="Uramoto M."/>
            <person name="Nogawa T."/>
            <person name="Ueki M."/>
            <person name="Sakaki Y."/>
            <person name="Osada H."/>
        </authorList>
    </citation>
    <scope>NUCLEOTIDE SEQUENCE [LARGE SCALE GENOMIC DNA]</scope>
    <source>
        <strain evidence="10 11">SN-593</strain>
    </source>
</reference>
<dbReference type="GO" id="GO:0030261">
    <property type="term" value="P:chromosome condensation"/>
    <property type="evidence" value="ECO:0007669"/>
    <property type="project" value="InterPro"/>
</dbReference>
<keyword evidence="2 7" id="KW-0963">Cytoplasm</keyword>
<dbReference type="GO" id="GO:0003677">
    <property type="term" value="F:DNA binding"/>
    <property type="evidence" value="ECO:0007669"/>
    <property type="project" value="UniProtKB-UniRule"/>
</dbReference>
<feature type="coiled-coil region" evidence="7">
    <location>
        <begin position="876"/>
        <end position="910"/>
    </location>
</feature>
<dbReference type="HAMAP" id="MF_01894">
    <property type="entry name" value="Smc_prok"/>
    <property type="match status" value="1"/>
</dbReference>
<accession>A0A7U3UX31</accession>
<feature type="coiled-coil region" evidence="7">
    <location>
        <begin position="167"/>
        <end position="201"/>
    </location>
</feature>
<dbReference type="Pfam" id="PF02463">
    <property type="entry name" value="SMC_N"/>
    <property type="match status" value="1"/>
</dbReference>
<name>A0A7U3UX31_9ACTN</name>
<dbReference type="GO" id="GO:0016887">
    <property type="term" value="F:ATP hydrolysis activity"/>
    <property type="evidence" value="ECO:0007669"/>
    <property type="project" value="InterPro"/>
</dbReference>
<dbReference type="InterPro" id="IPR027417">
    <property type="entry name" value="P-loop_NTPase"/>
</dbReference>
<dbReference type="InterPro" id="IPR024704">
    <property type="entry name" value="SMC"/>
</dbReference>
<reference evidence="10 11" key="2">
    <citation type="journal article" date="2011" name="J. Antibiot.">
        <title>Furaquinocins I and J: novel polyketide isoprenoid hybrid compounds from Streptomyces reveromyceticus SN-593.</title>
        <authorList>
            <person name="Panthee S."/>
            <person name="Takahashi S."/>
            <person name="Takagi H."/>
            <person name="Nogawa T."/>
            <person name="Oowada E."/>
            <person name="Uramoto M."/>
            <person name="Osada H."/>
        </authorList>
    </citation>
    <scope>NUCLEOTIDE SEQUENCE [LARGE SCALE GENOMIC DNA]</scope>
    <source>
        <strain evidence="10 11">SN-593</strain>
    </source>
</reference>
<feature type="coiled-coil region" evidence="7">
    <location>
        <begin position="248"/>
        <end position="275"/>
    </location>
</feature>
<feature type="compositionally biased region" description="Basic and acidic residues" evidence="8">
    <location>
        <begin position="319"/>
        <end position="334"/>
    </location>
</feature>